<evidence type="ECO:0000259" key="1">
    <source>
        <dbReference type="PROSITE" id="PS50112"/>
    </source>
</evidence>
<accession>M3HBQ9</accession>
<proteinExistence type="predicted"/>
<dbReference type="SUPFAM" id="SSF55785">
    <property type="entry name" value="PYP-like sensor domain (PAS domain)"/>
    <property type="match status" value="1"/>
</dbReference>
<reference evidence="2 3" key="1">
    <citation type="submission" date="2013-02" db="EMBL/GenBank/DDBJ databases">
        <authorList>
            <person name="Harkins D.M."/>
            <person name="Durkin A.S."/>
            <person name="Brinkac L.M."/>
            <person name="Haft D.H."/>
            <person name="Selengut J.D."/>
            <person name="Sanka R."/>
            <person name="DePew J."/>
            <person name="Purushe J."/>
            <person name="Tulsiani S.M."/>
            <person name="Graham G.C."/>
            <person name="Burns M.-A."/>
            <person name="Dohnt M.F."/>
            <person name="Smythe L.D."/>
            <person name="McKay D.B."/>
            <person name="Craig S.B."/>
            <person name="Vinetz J.M."/>
            <person name="Sutton G.G."/>
            <person name="Nierman W.C."/>
            <person name="Fouts D.E."/>
        </authorList>
    </citation>
    <scope>NUCLEOTIDE SEQUENCE [LARGE SCALE GENOMIC DNA]</scope>
    <source>
        <strain evidence="2 3">LT2050</strain>
    </source>
</reference>
<dbReference type="Gene3D" id="3.30.450.20">
    <property type="entry name" value="PAS domain"/>
    <property type="match status" value="1"/>
</dbReference>
<dbReference type="EMBL" id="AFMD02000279">
    <property type="protein sequence ID" value="EMG21744.1"/>
    <property type="molecule type" value="Genomic_DNA"/>
</dbReference>
<evidence type="ECO:0000313" key="3">
    <source>
        <dbReference type="Proteomes" id="UP000011778"/>
    </source>
</evidence>
<dbReference type="GO" id="GO:0006355">
    <property type="term" value="P:regulation of DNA-templated transcription"/>
    <property type="evidence" value="ECO:0007669"/>
    <property type="project" value="InterPro"/>
</dbReference>
<organism evidence="2 3">
    <name type="scientific">Leptospira interrogans serovar Copenhageni str. LT2050</name>
    <dbReference type="NCBI Taxonomy" id="1001598"/>
    <lineage>
        <taxon>Bacteria</taxon>
        <taxon>Pseudomonadati</taxon>
        <taxon>Spirochaetota</taxon>
        <taxon>Spirochaetia</taxon>
        <taxon>Leptospirales</taxon>
        <taxon>Leptospiraceae</taxon>
        <taxon>Leptospira</taxon>
    </lineage>
</organism>
<dbReference type="NCBIfam" id="TIGR00229">
    <property type="entry name" value="sensory_box"/>
    <property type="match status" value="1"/>
</dbReference>
<gene>
    <name evidence="2" type="ORF">LEP1GSC150_1376</name>
</gene>
<dbReference type="SMART" id="SM00091">
    <property type="entry name" value="PAS"/>
    <property type="match status" value="1"/>
</dbReference>
<dbReference type="InterPro" id="IPR013767">
    <property type="entry name" value="PAS_fold"/>
</dbReference>
<dbReference type="CDD" id="cd00130">
    <property type="entry name" value="PAS"/>
    <property type="match status" value="1"/>
</dbReference>
<protein>
    <submittedName>
        <fullName evidence="2">PAS domain protein</fullName>
    </submittedName>
</protein>
<dbReference type="PROSITE" id="PS50112">
    <property type="entry name" value="PAS"/>
    <property type="match status" value="1"/>
</dbReference>
<comment type="caution">
    <text evidence="2">The sequence shown here is derived from an EMBL/GenBank/DDBJ whole genome shotgun (WGS) entry which is preliminary data.</text>
</comment>
<dbReference type="AlphaFoldDB" id="M3HBQ9"/>
<feature type="domain" description="PAS" evidence="1">
    <location>
        <begin position="6"/>
        <end position="51"/>
    </location>
</feature>
<dbReference type="InterPro" id="IPR035965">
    <property type="entry name" value="PAS-like_dom_sf"/>
</dbReference>
<evidence type="ECO:0000313" key="2">
    <source>
        <dbReference type="EMBL" id="EMG21744.1"/>
    </source>
</evidence>
<dbReference type="Pfam" id="PF00989">
    <property type="entry name" value="PAS"/>
    <property type="match status" value="1"/>
</dbReference>
<dbReference type="InterPro" id="IPR000014">
    <property type="entry name" value="PAS"/>
</dbReference>
<sequence length="98" mass="11771">MTIKHSELTFQLMVESVPNAILLLNRDGKIVYINNQAEKLFKYERTELIGQVVEELLPHRYRKNHPTFRNSFFFLLRFDLWVRAEIFSVLKKTEQNSQ</sequence>
<dbReference type="Proteomes" id="UP000011778">
    <property type="component" value="Unassembled WGS sequence"/>
</dbReference>
<name>M3HBQ9_LEPIT</name>